<proteinExistence type="predicted"/>
<reference evidence="4" key="1">
    <citation type="submission" date="2018-03" db="EMBL/GenBank/DDBJ databases">
        <authorList>
            <person name="Guldener U."/>
        </authorList>
    </citation>
    <scope>NUCLEOTIDE SEQUENCE</scope>
</reference>
<evidence type="ECO:0000313" key="4">
    <source>
        <dbReference type="EMBL" id="SPJ74506.1"/>
    </source>
</evidence>
<keyword evidence="1" id="KW-0539">Nucleus</keyword>
<evidence type="ECO:0000313" key="5">
    <source>
        <dbReference type="Proteomes" id="UP001187734"/>
    </source>
</evidence>
<dbReference type="GO" id="GO:0003700">
    <property type="term" value="F:DNA-binding transcription factor activity"/>
    <property type="evidence" value="ECO:0007669"/>
    <property type="project" value="InterPro"/>
</dbReference>
<accession>A0AAE8SGB0</accession>
<dbReference type="Pfam" id="PF04082">
    <property type="entry name" value="Fungal_trans"/>
    <property type="match status" value="1"/>
</dbReference>
<dbReference type="GO" id="GO:0003677">
    <property type="term" value="F:DNA binding"/>
    <property type="evidence" value="ECO:0007669"/>
    <property type="project" value="InterPro"/>
</dbReference>
<dbReference type="GO" id="GO:0008270">
    <property type="term" value="F:zinc ion binding"/>
    <property type="evidence" value="ECO:0007669"/>
    <property type="project" value="InterPro"/>
</dbReference>
<dbReference type="GO" id="GO:0006351">
    <property type="term" value="P:DNA-templated transcription"/>
    <property type="evidence" value="ECO:0007669"/>
    <property type="project" value="InterPro"/>
</dbReference>
<dbReference type="EMBL" id="ONZP01000126">
    <property type="protein sequence ID" value="SPJ74506.1"/>
    <property type="molecule type" value="Genomic_DNA"/>
</dbReference>
<dbReference type="SMART" id="SM00906">
    <property type="entry name" value="Fungal_trans"/>
    <property type="match status" value="1"/>
</dbReference>
<feature type="domain" description="Xylanolytic transcriptional activator regulatory" evidence="3">
    <location>
        <begin position="329"/>
        <end position="402"/>
    </location>
</feature>
<evidence type="ECO:0000256" key="1">
    <source>
        <dbReference type="ARBA" id="ARBA00023242"/>
    </source>
</evidence>
<dbReference type="InterPro" id="IPR050987">
    <property type="entry name" value="AtrR-like"/>
</dbReference>
<keyword evidence="5" id="KW-1185">Reference proteome</keyword>
<dbReference type="InterPro" id="IPR007219">
    <property type="entry name" value="XnlR_reg_dom"/>
</dbReference>
<organism evidence="4 5">
    <name type="scientific">Fusarium torulosum</name>
    <dbReference type="NCBI Taxonomy" id="33205"/>
    <lineage>
        <taxon>Eukaryota</taxon>
        <taxon>Fungi</taxon>
        <taxon>Dikarya</taxon>
        <taxon>Ascomycota</taxon>
        <taxon>Pezizomycotina</taxon>
        <taxon>Sordariomycetes</taxon>
        <taxon>Hypocreomycetidae</taxon>
        <taxon>Hypocreales</taxon>
        <taxon>Nectriaceae</taxon>
        <taxon>Fusarium</taxon>
    </lineage>
</organism>
<gene>
    <name evidence="4" type="ORF">FTOL_04237</name>
</gene>
<dbReference type="AlphaFoldDB" id="A0AAE8SGB0"/>
<evidence type="ECO:0000256" key="2">
    <source>
        <dbReference type="SAM" id="MobiDB-lite"/>
    </source>
</evidence>
<evidence type="ECO:0000259" key="3">
    <source>
        <dbReference type="SMART" id="SM00906"/>
    </source>
</evidence>
<dbReference type="PANTHER" id="PTHR46910:SF5">
    <property type="entry name" value="ZN(II)2CYS6 TRANSCRIPTION FACTOR (EUROFUNG)"/>
    <property type="match status" value="1"/>
</dbReference>
<sequence>MATERDDTSPLSGQEADEVRHDEQQDGGNGVPLSTISASYHWPQGLFLLLTDVCLILVERKIDHIAQKLEEFGNVLGAIQNPARSTIPVTAPSTTPSHPTSTASAAPKSETTFTSSIDRLGSELLTPRLEHQGESSLSAQATFANKFLQDAIINKPNGINIAAEMSFVLESLSKALGRNSNHQEHDYLYPHARALGSGLSLRNLPMPPVDKVFICLRMAKENARVRFFWNNEGTSFSDYFLNVYSPGEATHADLIIVNAGLYWMFQQCKHAVTDSGQKADFETQTVICRDNLETILANLPFHQPSKLETVSSMIIASMYCLETCKPSAAWGFVATASHMSQTLGMHSKVQMAQDLPEIKEVKIKLFWLLYVQEKGLSLRLGRSSTIRDSDITIPVPCIDSLSEISYFSQLDKMKDLAHLQGKIYDQLYSSGALAQPQDIRTTRARRLVAELEVHKNREGRSEKLYAEALRQATSNGFLEAFVCTSKVIYLSLICLVYRAIPPEANQGTMFGKECISSAHKALETHRQWMSLVTELDDGFLESYVNMHSPFVPFIVIFCHIIETCDKNDLDLLESVIKTLQSATDSVPSSGVRKEYRLFKALYDAACSYIEARLSKADLGFRSLANTSSSATMLSPTHQQPVILTPIPNWQSPQETTRMSLDEAAEWMPQSFETPSGAEVDQYGAQLGNWLHMNNQMTRALEDSYFWEGLI</sequence>
<dbReference type="Proteomes" id="UP001187734">
    <property type="component" value="Unassembled WGS sequence"/>
</dbReference>
<name>A0AAE8SGB0_9HYPO</name>
<dbReference type="PANTHER" id="PTHR46910">
    <property type="entry name" value="TRANSCRIPTION FACTOR PDR1"/>
    <property type="match status" value="1"/>
</dbReference>
<dbReference type="CDD" id="cd12148">
    <property type="entry name" value="fungal_TF_MHR"/>
    <property type="match status" value="1"/>
</dbReference>
<feature type="region of interest" description="Disordered" evidence="2">
    <location>
        <begin position="90"/>
        <end position="111"/>
    </location>
</feature>
<protein>
    <recommendedName>
        <fullName evidence="3">Xylanolytic transcriptional activator regulatory domain-containing protein</fullName>
    </recommendedName>
</protein>
<feature type="region of interest" description="Disordered" evidence="2">
    <location>
        <begin position="1"/>
        <end position="32"/>
    </location>
</feature>
<comment type="caution">
    <text evidence="4">The sequence shown here is derived from an EMBL/GenBank/DDBJ whole genome shotgun (WGS) entry which is preliminary data.</text>
</comment>